<evidence type="ECO:0000313" key="2">
    <source>
        <dbReference type="EMBL" id="WNC71646.1"/>
    </source>
</evidence>
<feature type="transmembrane region" description="Helical" evidence="1">
    <location>
        <begin position="182"/>
        <end position="205"/>
    </location>
</feature>
<name>A0ABY9TT76_9GAMM</name>
<dbReference type="Proteomes" id="UP001258994">
    <property type="component" value="Chromosome"/>
</dbReference>
<dbReference type="RefSeq" id="WP_348390780.1">
    <property type="nucleotide sequence ID" value="NZ_CP134145.1"/>
</dbReference>
<keyword evidence="1" id="KW-1133">Transmembrane helix</keyword>
<reference evidence="3" key="1">
    <citation type="submission" date="2023-09" db="EMBL/GenBank/DDBJ databases">
        <authorList>
            <person name="Li S."/>
            <person name="Li X."/>
            <person name="Zhang C."/>
            <person name="Zhao Z."/>
        </authorList>
    </citation>
    <scope>NUCLEOTIDE SEQUENCE [LARGE SCALE GENOMIC DNA]</scope>
    <source>
        <strain evidence="3">SQ149</strain>
    </source>
</reference>
<feature type="transmembrane region" description="Helical" evidence="1">
    <location>
        <begin position="32"/>
        <end position="50"/>
    </location>
</feature>
<dbReference type="EMBL" id="CP134145">
    <property type="protein sequence ID" value="WNC71646.1"/>
    <property type="molecule type" value="Genomic_DNA"/>
</dbReference>
<evidence type="ECO:0000313" key="3">
    <source>
        <dbReference type="Proteomes" id="UP001258994"/>
    </source>
</evidence>
<gene>
    <name evidence="2" type="ORF">RGQ13_16190</name>
</gene>
<sequence length="216" mass="24767">MKYLLAICYILFFIPFIGKFIFPILISNWIVNWFLIILLSILLPIGYAKSLTDCANGTEKAKKPATTINEFLFIFCLSIGLHVFSSQTLIATDNLLNAMATEKVNSAEIFQLTYKDHAEKNNRGFAQIIYWRQGVLIQYKLNSGAYKLFEPSQSDIDMYRENVELKNKKQALNAFNKEQSIIAMYFSLFQIVSFLLITKLSLYLLESKAKAIKSDP</sequence>
<proteinExistence type="predicted"/>
<keyword evidence="1" id="KW-0472">Membrane</keyword>
<keyword evidence="1" id="KW-0812">Transmembrane</keyword>
<feature type="transmembrane region" description="Helical" evidence="1">
    <location>
        <begin position="71"/>
        <end position="90"/>
    </location>
</feature>
<evidence type="ECO:0000256" key="1">
    <source>
        <dbReference type="SAM" id="Phobius"/>
    </source>
</evidence>
<feature type="transmembrane region" description="Helical" evidence="1">
    <location>
        <begin position="7"/>
        <end position="26"/>
    </location>
</feature>
<protein>
    <submittedName>
        <fullName evidence="2">Uncharacterized protein</fullName>
    </submittedName>
</protein>
<organism evidence="2 3">
    <name type="scientific">Thalassotalea psychrophila</name>
    <dbReference type="NCBI Taxonomy" id="3065647"/>
    <lineage>
        <taxon>Bacteria</taxon>
        <taxon>Pseudomonadati</taxon>
        <taxon>Pseudomonadota</taxon>
        <taxon>Gammaproteobacteria</taxon>
        <taxon>Alteromonadales</taxon>
        <taxon>Colwelliaceae</taxon>
        <taxon>Thalassotalea</taxon>
    </lineage>
</organism>
<accession>A0ABY9TT76</accession>
<keyword evidence="3" id="KW-1185">Reference proteome</keyword>